<name>A0A841Q4L8_9BACI</name>
<dbReference type="Gene3D" id="3.30.70.100">
    <property type="match status" value="1"/>
</dbReference>
<evidence type="ECO:0000313" key="2">
    <source>
        <dbReference type="EMBL" id="MBB6453356.1"/>
    </source>
</evidence>
<reference evidence="2 3" key="1">
    <citation type="submission" date="2020-08" db="EMBL/GenBank/DDBJ databases">
        <title>Genomic Encyclopedia of Type Strains, Phase IV (KMG-IV): sequencing the most valuable type-strain genomes for metagenomic binning, comparative biology and taxonomic classification.</title>
        <authorList>
            <person name="Goeker M."/>
        </authorList>
    </citation>
    <scope>NUCLEOTIDE SEQUENCE [LARGE SCALE GENOMIC DNA]</scope>
    <source>
        <strain evidence="2 3">DSM 19612</strain>
    </source>
</reference>
<dbReference type="CDD" id="cd00371">
    <property type="entry name" value="HMA"/>
    <property type="match status" value="1"/>
</dbReference>
<organism evidence="2 3">
    <name type="scientific">Salirhabdus euzebyi</name>
    <dbReference type="NCBI Taxonomy" id="394506"/>
    <lineage>
        <taxon>Bacteria</taxon>
        <taxon>Bacillati</taxon>
        <taxon>Bacillota</taxon>
        <taxon>Bacilli</taxon>
        <taxon>Bacillales</taxon>
        <taxon>Bacillaceae</taxon>
        <taxon>Salirhabdus</taxon>
    </lineage>
</organism>
<keyword evidence="3" id="KW-1185">Reference proteome</keyword>
<dbReference type="AlphaFoldDB" id="A0A841Q4L8"/>
<dbReference type="InterPro" id="IPR006121">
    <property type="entry name" value="HMA_dom"/>
</dbReference>
<dbReference type="Proteomes" id="UP000581688">
    <property type="component" value="Unassembled WGS sequence"/>
</dbReference>
<sequence>MHNTLFIKEAQDHDNIQKLESFLMGVTGVERVLIDTDDGEIKVEYDEQMLDLVEITKLINDQGFHIQ</sequence>
<gene>
    <name evidence="2" type="ORF">HNQ94_001804</name>
</gene>
<dbReference type="InterPro" id="IPR036163">
    <property type="entry name" value="HMA_dom_sf"/>
</dbReference>
<dbReference type="PROSITE" id="PS50846">
    <property type="entry name" value="HMA_2"/>
    <property type="match status" value="1"/>
</dbReference>
<proteinExistence type="predicted"/>
<evidence type="ECO:0000259" key="1">
    <source>
        <dbReference type="PROSITE" id="PS50846"/>
    </source>
</evidence>
<dbReference type="RefSeq" id="WP_174497854.1">
    <property type="nucleotide sequence ID" value="NZ_CADDWK010000021.1"/>
</dbReference>
<feature type="domain" description="HMA" evidence="1">
    <location>
        <begin position="1"/>
        <end position="67"/>
    </location>
</feature>
<comment type="caution">
    <text evidence="2">The sequence shown here is derived from an EMBL/GenBank/DDBJ whole genome shotgun (WGS) entry which is preliminary data.</text>
</comment>
<dbReference type="SUPFAM" id="SSF55008">
    <property type="entry name" value="HMA, heavy metal-associated domain"/>
    <property type="match status" value="1"/>
</dbReference>
<dbReference type="EMBL" id="JACHGH010000004">
    <property type="protein sequence ID" value="MBB6453356.1"/>
    <property type="molecule type" value="Genomic_DNA"/>
</dbReference>
<evidence type="ECO:0000313" key="3">
    <source>
        <dbReference type="Proteomes" id="UP000581688"/>
    </source>
</evidence>
<dbReference type="GO" id="GO:0046872">
    <property type="term" value="F:metal ion binding"/>
    <property type="evidence" value="ECO:0007669"/>
    <property type="project" value="InterPro"/>
</dbReference>
<protein>
    <submittedName>
        <fullName evidence="2">Copper chaperone CopZ</fullName>
    </submittedName>
</protein>
<accession>A0A841Q4L8</accession>